<reference evidence="2 3" key="1">
    <citation type="submission" date="2019-06" db="EMBL/GenBank/DDBJ databases">
        <title>Sequencing the genomes of 1000 actinobacteria strains.</title>
        <authorList>
            <person name="Klenk H.-P."/>
        </authorList>
    </citation>
    <scope>NUCLEOTIDE SEQUENCE [LARGE SCALE GENOMIC DNA]</scope>
    <source>
        <strain evidence="2 3">DSM 45928</strain>
    </source>
</reference>
<dbReference type="AlphaFoldDB" id="A0A543AZ00"/>
<sequence length="336" mass="35981">MNDIVNISGDHAEKVDAITYYNDGEIEASIQALVKAAEKARKDEGPGDEWETGNGQSLKDWVDSVDGSYDWIPERFERFYERWAAFPRGMAMNLDDAKEPLQSGPMADLNPVDTAVARWAGDAQTAFYENFLSPFPGAVTNHQGLLVELQAGLYAYEAVVRSMRAAAKKIADETTKVLEGMNSGLFGSSDEEAKFALAVVAAAAGVIGAAVTGGGSLGITFAIIAGGGSVATYGIDWANASDEKTDHNISGGTVADILESMQTALNKVWEDVEKTEKGIAALLEATLDEVNGHLESSSARNKRTLLPHEPDDSVPDLTDGDDISIDPEDGDFRERD</sequence>
<gene>
    <name evidence="2" type="ORF">FB566_3369</name>
</gene>
<protein>
    <submittedName>
        <fullName evidence="2">Uncharacterized protein</fullName>
    </submittedName>
</protein>
<dbReference type="OrthoDB" id="5194430at2"/>
<dbReference type="EMBL" id="VFOW01000001">
    <property type="protein sequence ID" value="TQL77802.1"/>
    <property type="molecule type" value="Genomic_DNA"/>
</dbReference>
<feature type="compositionally biased region" description="Acidic residues" evidence="1">
    <location>
        <begin position="312"/>
        <end position="329"/>
    </location>
</feature>
<dbReference type="RefSeq" id="WP_142041239.1">
    <property type="nucleotide sequence ID" value="NZ_JBHTGS010000001.1"/>
</dbReference>
<evidence type="ECO:0000256" key="1">
    <source>
        <dbReference type="SAM" id="MobiDB-lite"/>
    </source>
</evidence>
<proteinExistence type="predicted"/>
<feature type="region of interest" description="Disordered" evidence="1">
    <location>
        <begin position="294"/>
        <end position="336"/>
    </location>
</feature>
<dbReference type="InParanoid" id="A0A543AZ00"/>
<comment type="caution">
    <text evidence="2">The sequence shown here is derived from an EMBL/GenBank/DDBJ whole genome shotgun (WGS) entry which is preliminary data.</text>
</comment>
<organism evidence="2 3">
    <name type="scientific">Stackebrandtia endophytica</name>
    <dbReference type="NCBI Taxonomy" id="1496996"/>
    <lineage>
        <taxon>Bacteria</taxon>
        <taxon>Bacillati</taxon>
        <taxon>Actinomycetota</taxon>
        <taxon>Actinomycetes</taxon>
        <taxon>Glycomycetales</taxon>
        <taxon>Glycomycetaceae</taxon>
        <taxon>Stackebrandtia</taxon>
    </lineage>
</organism>
<dbReference type="Proteomes" id="UP000317043">
    <property type="component" value="Unassembled WGS sequence"/>
</dbReference>
<name>A0A543AZ00_9ACTN</name>
<accession>A0A543AZ00</accession>
<keyword evidence="3" id="KW-1185">Reference proteome</keyword>
<evidence type="ECO:0000313" key="2">
    <source>
        <dbReference type="EMBL" id="TQL77802.1"/>
    </source>
</evidence>
<evidence type="ECO:0000313" key="3">
    <source>
        <dbReference type="Proteomes" id="UP000317043"/>
    </source>
</evidence>